<comment type="similarity">
    <text evidence="2">Belongs to the autoinducer-2 exporter (AI-2E) (TC 2.A.86) family.</text>
</comment>
<dbReference type="EMBL" id="CP043494">
    <property type="protein sequence ID" value="WNG45506.1"/>
    <property type="molecule type" value="Genomic_DNA"/>
</dbReference>
<proteinExistence type="inferred from homology"/>
<dbReference type="PANTHER" id="PTHR21716:SF53">
    <property type="entry name" value="PERMEASE PERM-RELATED"/>
    <property type="match status" value="1"/>
</dbReference>
<organism evidence="9 10">
    <name type="scientific">Archangium minus</name>
    <dbReference type="NCBI Taxonomy" id="83450"/>
    <lineage>
        <taxon>Bacteria</taxon>
        <taxon>Pseudomonadati</taxon>
        <taxon>Myxococcota</taxon>
        <taxon>Myxococcia</taxon>
        <taxon>Myxococcales</taxon>
        <taxon>Cystobacterineae</taxon>
        <taxon>Archangiaceae</taxon>
        <taxon>Archangium</taxon>
    </lineage>
</organism>
<keyword evidence="6 8" id="KW-1133">Transmembrane helix</keyword>
<comment type="subcellular location">
    <subcellularLocation>
        <location evidence="1">Cell membrane</location>
        <topology evidence="1">Multi-pass membrane protein</topology>
    </subcellularLocation>
</comment>
<evidence type="ECO:0000256" key="7">
    <source>
        <dbReference type="ARBA" id="ARBA00023136"/>
    </source>
</evidence>
<sequence length="394" mass="42687">MDPERPVRPPIEPVNDREPVPVPRSQVTVKTVLTICGTVMGVVAAIYLLIHGIVTITLSVTAVLLAVAFNHGVERLERWGLKRPLAIGVVMSVVLGAIVGASFLIIPPTVAQVRDLVDRLPELNERMHQTQLFQWLDARFRIDQRLGSLGTGSAGLLQWAVNPAMRLLGGLVAGAGAFLTVLFLVVFMLVYGGRVVRGVLAESLPAHRQRYERVLGKVYHSVGGYVSGLGIIGVVNAIFATLFLSIIGVPFFLPLGILSGLGSLIPLLGATLSGFVLCLVALASGGPLDAVMVFVYVCCYQQFENHVLAPVIYKRTVELNPLVTLLGILLFAELAGVLGAFLAVPVVGACQIVIRELLLLRRERLNLPLKGDVAEQLEKRGPRRPPFWRRPRHA</sequence>
<dbReference type="RefSeq" id="WP_395820463.1">
    <property type="nucleotide sequence ID" value="NZ_CP043494.1"/>
</dbReference>
<protein>
    <submittedName>
        <fullName evidence="9">AI-2E family transporter</fullName>
    </submittedName>
</protein>
<feature type="transmembrane region" description="Helical" evidence="8">
    <location>
        <begin position="85"/>
        <end position="106"/>
    </location>
</feature>
<gene>
    <name evidence="9" type="ORF">F0U60_16420</name>
</gene>
<feature type="transmembrane region" description="Helical" evidence="8">
    <location>
        <begin position="323"/>
        <end position="354"/>
    </location>
</feature>
<evidence type="ECO:0000313" key="10">
    <source>
        <dbReference type="Proteomes" id="UP001611383"/>
    </source>
</evidence>
<evidence type="ECO:0000256" key="5">
    <source>
        <dbReference type="ARBA" id="ARBA00022692"/>
    </source>
</evidence>
<evidence type="ECO:0000256" key="1">
    <source>
        <dbReference type="ARBA" id="ARBA00004651"/>
    </source>
</evidence>
<evidence type="ECO:0000256" key="4">
    <source>
        <dbReference type="ARBA" id="ARBA00022475"/>
    </source>
</evidence>
<evidence type="ECO:0000256" key="8">
    <source>
        <dbReference type="SAM" id="Phobius"/>
    </source>
</evidence>
<feature type="transmembrane region" description="Helical" evidence="8">
    <location>
        <begin position="275"/>
        <end position="303"/>
    </location>
</feature>
<evidence type="ECO:0000313" key="9">
    <source>
        <dbReference type="EMBL" id="WNG45506.1"/>
    </source>
</evidence>
<feature type="transmembrane region" description="Helical" evidence="8">
    <location>
        <begin position="218"/>
        <end position="240"/>
    </location>
</feature>
<dbReference type="PANTHER" id="PTHR21716">
    <property type="entry name" value="TRANSMEMBRANE PROTEIN"/>
    <property type="match status" value="1"/>
</dbReference>
<evidence type="ECO:0000256" key="2">
    <source>
        <dbReference type="ARBA" id="ARBA00009773"/>
    </source>
</evidence>
<keyword evidence="3" id="KW-0813">Transport</keyword>
<evidence type="ECO:0000256" key="6">
    <source>
        <dbReference type="ARBA" id="ARBA00022989"/>
    </source>
</evidence>
<reference evidence="9 10" key="1">
    <citation type="submission" date="2019-08" db="EMBL/GenBank/DDBJ databases">
        <title>Archangium and Cystobacter genomes.</title>
        <authorList>
            <person name="Chen I.-C.K."/>
            <person name="Wielgoss S."/>
        </authorList>
    </citation>
    <scope>NUCLEOTIDE SEQUENCE [LARGE SCALE GENOMIC DNA]</scope>
    <source>
        <strain evidence="9 10">Cbm 6</strain>
    </source>
</reference>
<evidence type="ECO:0000256" key="3">
    <source>
        <dbReference type="ARBA" id="ARBA00022448"/>
    </source>
</evidence>
<keyword evidence="4" id="KW-1003">Cell membrane</keyword>
<dbReference type="Pfam" id="PF01594">
    <property type="entry name" value="AI-2E_transport"/>
    <property type="match status" value="1"/>
</dbReference>
<keyword evidence="7 8" id="KW-0472">Membrane</keyword>
<accession>A0ABY9WRW5</accession>
<keyword evidence="10" id="KW-1185">Reference proteome</keyword>
<dbReference type="Proteomes" id="UP001611383">
    <property type="component" value="Chromosome"/>
</dbReference>
<dbReference type="InterPro" id="IPR002549">
    <property type="entry name" value="AI-2E-like"/>
</dbReference>
<keyword evidence="5 8" id="KW-0812">Transmembrane</keyword>
<feature type="transmembrane region" description="Helical" evidence="8">
    <location>
        <begin position="246"/>
        <end position="268"/>
    </location>
</feature>
<name>A0ABY9WRW5_9BACT</name>
<feature type="transmembrane region" description="Helical" evidence="8">
    <location>
        <begin position="167"/>
        <end position="191"/>
    </location>
</feature>